<accession>A0A507DF95</accession>
<feature type="compositionally biased region" description="Basic and acidic residues" evidence="4">
    <location>
        <begin position="363"/>
        <end position="384"/>
    </location>
</feature>
<dbReference type="PANTHER" id="PTHR18884">
    <property type="entry name" value="SEPTIN"/>
    <property type="match status" value="1"/>
</dbReference>
<dbReference type="InterPro" id="IPR027417">
    <property type="entry name" value="P-loop_NTPase"/>
</dbReference>
<evidence type="ECO:0000313" key="9">
    <source>
        <dbReference type="Proteomes" id="UP000320475"/>
    </source>
</evidence>
<name>A0A507DF95_9FUNG</name>
<dbReference type="GO" id="GO:0005938">
    <property type="term" value="C:cell cortex"/>
    <property type="evidence" value="ECO:0007669"/>
    <property type="project" value="UniProtKB-ARBA"/>
</dbReference>
<dbReference type="PROSITE" id="PS51719">
    <property type="entry name" value="G_SEPTIN"/>
    <property type="match status" value="1"/>
</dbReference>
<dbReference type="Pfam" id="PF00735">
    <property type="entry name" value="Septin"/>
    <property type="match status" value="1"/>
</dbReference>
<dbReference type="Gene3D" id="3.40.50.300">
    <property type="entry name" value="P-loop containing nucleotide triphosphate hydrolases"/>
    <property type="match status" value="1"/>
</dbReference>
<feature type="domain" description="Septin-type G" evidence="5">
    <location>
        <begin position="35"/>
        <end position="307"/>
    </location>
</feature>
<dbReference type="GO" id="GO:0032156">
    <property type="term" value="C:septin cytoskeleton"/>
    <property type="evidence" value="ECO:0007669"/>
    <property type="project" value="UniProtKB-ARBA"/>
</dbReference>
<dbReference type="PIRSF" id="PIRSF006698">
    <property type="entry name" value="Septin"/>
    <property type="match status" value="1"/>
</dbReference>
<dbReference type="OrthoDB" id="416553at2759"/>
<evidence type="ECO:0000256" key="1">
    <source>
        <dbReference type="ARBA" id="ARBA00022741"/>
    </source>
</evidence>
<proteinExistence type="inferred from homology"/>
<feature type="region of interest" description="Disordered" evidence="4">
    <location>
        <begin position="363"/>
        <end position="407"/>
    </location>
</feature>
<evidence type="ECO:0000313" key="8">
    <source>
        <dbReference type="Proteomes" id="UP000317494"/>
    </source>
</evidence>
<dbReference type="InterPro" id="IPR030379">
    <property type="entry name" value="G_SEPTIN_dom"/>
</dbReference>
<dbReference type="Proteomes" id="UP000317494">
    <property type="component" value="Unassembled WGS sequence"/>
</dbReference>
<evidence type="ECO:0000256" key="2">
    <source>
        <dbReference type="ARBA" id="ARBA00023134"/>
    </source>
</evidence>
<keyword evidence="8" id="KW-1185">Reference proteome</keyword>
<comment type="similarity">
    <text evidence="3">Belongs to the TRAFAC class TrmE-Era-EngA-EngB-Septin-like GTPase superfamily. Septin GTPase family.</text>
</comment>
<organism evidence="6 9">
    <name type="scientific">Synchytrium endobioticum</name>
    <dbReference type="NCBI Taxonomy" id="286115"/>
    <lineage>
        <taxon>Eukaryota</taxon>
        <taxon>Fungi</taxon>
        <taxon>Fungi incertae sedis</taxon>
        <taxon>Chytridiomycota</taxon>
        <taxon>Chytridiomycota incertae sedis</taxon>
        <taxon>Chytridiomycetes</taxon>
        <taxon>Synchytriales</taxon>
        <taxon>Synchytriaceae</taxon>
        <taxon>Synchytrium</taxon>
    </lineage>
</organism>
<keyword evidence="2 3" id="KW-0342">GTP-binding</keyword>
<evidence type="ECO:0000256" key="3">
    <source>
        <dbReference type="RuleBase" id="RU004560"/>
    </source>
</evidence>
<keyword evidence="1 3" id="KW-0547">Nucleotide-binding</keyword>
<gene>
    <name evidence="6" type="ORF">SeLEV6574_g01186</name>
    <name evidence="7" type="ORF">SeMB42_g01486</name>
</gene>
<dbReference type="VEuPathDB" id="FungiDB:SeMB42_g01486"/>
<evidence type="ECO:0000313" key="6">
    <source>
        <dbReference type="EMBL" id="TPX49917.1"/>
    </source>
</evidence>
<dbReference type="InterPro" id="IPR016491">
    <property type="entry name" value="Septin"/>
</dbReference>
<evidence type="ECO:0000256" key="4">
    <source>
        <dbReference type="SAM" id="MobiDB-lite"/>
    </source>
</evidence>
<comment type="caution">
    <text evidence="6">The sequence shown here is derived from an EMBL/GenBank/DDBJ whole genome shotgun (WGS) entry which is preliminary data.</text>
</comment>
<protein>
    <recommendedName>
        <fullName evidence="5">Septin-type G domain-containing protein</fullName>
    </recommendedName>
</protein>
<dbReference type="AlphaFoldDB" id="A0A507DF95"/>
<dbReference type="FunFam" id="3.40.50.300:FF:000196">
    <property type="entry name" value="Cell division control 3"/>
    <property type="match status" value="1"/>
</dbReference>
<dbReference type="SUPFAM" id="SSF52540">
    <property type="entry name" value="P-loop containing nucleoside triphosphate hydrolases"/>
    <property type="match status" value="1"/>
</dbReference>
<evidence type="ECO:0000313" key="7">
    <source>
        <dbReference type="EMBL" id="TPX52356.1"/>
    </source>
</evidence>
<dbReference type="EMBL" id="QEAM01000025">
    <property type="protein sequence ID" value="TPX49917.1"/>
    <property type="molecule type" value="Genomic_DNA"/>
</dbReference>
<dbReference type="CDD" id="cd01850">
    <property type="entry name" value="CDC_Septin"/>
    <property type="match status" value="1"/>
</dbReference>
<sequence>MSAAVAQIPMAKKKLNGYVGFSNLPNQVHRKSIKKGFHFTMMVVGESGLGKSTLVNTLFNTPLCAQRELKEPSAEHSKAVDIQTVTTDLDEGGVRLKLTVIAAPGFGDAVNNDDSWKPILDNVEARYDAYMDQENRVNRKKIVDTRIHALVYFVAPTGHSLRPLDIEFMRRLCTKVNLIPVIAKSDTLTEEEVKTFKARILDDLAHHKIQIWSPPMYDNDDAETFQENKEISSRIPFAVVGSEKEYDVGGRKARGRKYPWGIIEVDNEDHCDFIKLRQMLIRTHMEELKEFTDEILYENYRSSKLASVNGAKPGTNCKFEEEKVAHEQKMAKMESEMKAVFQQKVAEKEAKLRQSEEELYARHKEMKENLDRQRIELETRKKQLEGGGKQPSTPEKPVIRRLGLRMG</sequence>
<dbReference type="GO" id="GO:0005525">
    <property type="term" value="F:GTP binding"/>
    <property type="evidence" value="ECO:0007669"/>
    <property type="project" value="UniProtKB-KW"/>
</dbReference>
<reference evidence="8 9" key="1">
    <citation type="journal article" date="2019" name="Sci. Rep.">
        <title>Comparative genomics of chytrid fungi reveal insights into the obligate biotrophic and pathogenic lifestyle of Synchytrium endobioticum.</title>
        <authorList>
            <person name="van de Vossenberg B.T.L.H."/>
            <person name="Warris S."/>
            <person name="Nguyen H.D.T."/>
            <person name="van Gent-Pelzer M.P.E."/>
            <person name="Joly D.L."/>
            <person name="van de Geest H.C."/>
            <person name="Bonants P.J.M."/>
            <person name="Smith D.S."/>
            <person name="Levesque C.A."/>
            <person name="van der Lee T.A.J."/>
        </authorList>
    </citation>
    <scope>NUCLEOTIDE SEQUENCE [LARGE SCALE GENOMIC DNA]</scope>
    <source>
        <strain evidence="6 9">LEV6574</strain>
        <strain evidence="7 8">MB42</strain>
    </source>
</reference>
<dbReference type="STRING" id="286115.A0A507DF95"/>
<dbReference type="Proteomes" id="UP000320475">
    <property type="component" value="Unassembled WGS sequence"/>
</dbReference>
<dbReference type="EMBL" id="QEAN01000038">
    <property type="protein sequence ID" value="TPX52356.1"/>
    <property type="molecule type" value="Genomic_DNA"/>
</dbReference>
<evidence type="ECO:0000259" key="5">
    <source>
        <dbReference type="PROSITE" id="PS51719"/>
    </source>
</evidence>